<gene>
    <name evidence="1" type="ORF">CCAP1982_LOCUS3288</name>
</gene>
<accession>A0A811U874</accession>
<protein>
    <submittedName>
        <fullName evidence="1">(Mediterranean fruit fly) hypothetical protein</fullName>
    </submittedName>
</protein>
<dbReference type="EMBL" id="CAJHJT010000001">
    <property type="protein sequence ID" value="CAD6994548.1"/>
    <property type="molecule type" value="Genomic_DNA"/>
</dbReference>
<proteinExistence type="predicted"/>
<evidence type="ECO:0000313" key="2">
    <source>
        <dbReference type="Proteomes" id="UP000606786"/>
    </source>
</evidence>
<organism evidence="1 2">
    <name type="scientific">Ceratitis capitata</name>
    <name type="common">Mediterranean fruit fly</name>
    <name type="synonym">Tephritis capitata</name>
    <dbReference type="NCBI Taxonomy" id="7213"/>
    <lineage>
        <taxon>Eukaryota</taxon>
        <taxon>Metazoa</taxon>
        <taxon>Ecdysozoa</taxon>
        <taxon>Arthropoda</taxon>
        <taxon>Hexapoda</taxon>
        <taxon>Insecta</taxon>
        <taxon>Pterygota</taxon>
        <taxon>Neoptera</taxon>
        <taxon>Endopterygota</taxon>
        <taxon>Diptera</taxon>
        <taxon>Brachycera</taxon>
        <taxon>Muscomorpha</taxon>
        <taxon>Tephritoidea</taxon>
        <taxon>Tephritidae</taxon>
        <taxon>Ceratitis</taxon>
        <taxon>Ceratitis</taxon>
    </lineage>
</organism>
<reference evidence="1" key="1">
    <citation type="submission" date="2020-11" db="EMBL/GenBank/DDBJ databases">
        <authorList>
            <person name="Whitehead M."/>
        </authorList>
    </citation>
    <scope>NUCLEOTIDE SEQUENCE</scope>
    <source>
        <strain evidence="1">EGII</strain>
    </source>
</reference>
<keyword evidence="2" id="KW-1185">Reference proteome</keyword>
<sequence>MVPDTLATRVGLDFYVLETESRSSTVRALVVIRDILPSSADEDTFKMSSEANRKCGELSGETAGKCRSLAEMFYARGA</sequence>
<dbReference type="Proteomes" id="UP000606786">
    <property type="component" value="Unassembled WGS sequence"/>
</dbReference>
<evidence type="ECO:0000313" key="1">
    <source>
        <dbReference type="EMBL" id="CAD6994548.1"/>
    </source>
</evidence>
<comment type="caution">
    <text evidence="1">The sequence shown here is derived from an EMBL/GenBank/DDBJ whole genome shotgun (WGS) entry which is preliminary data.</text>
</comment>
<name>A0A811U874_CERCA</name>
<dbReference type="AlphaFoldDB" id="A0A811U874"/>